<dbReference type="EMBL" id="PUEJ01000013">
    <property type="protein sequence ID" value="PRH84425.1"/>
    <property type="molecule type" value="Genomic_DNA"/>
</dbReference>
<evidence type="ECO:0000256" key="1">
    <source>
        <dbReference type="ARBA" id="ARBA00023125"/>
    </source>
</evidence>
<dbReference type="PROSITE" id="PS50110">
    <property type="entry name" value="RESPONSE_REGULATORY"/>
    <property type="match status" value="1"/>
</dbReference>
<evidence type="ECO:0000259" key="4">
    <source>
        <dbReference type="PROSITE" id="PS50110"/>
    </source>
</evidence>
<organism evidence="5 6">
    <name type="scientific">Labrys okinawensis</name>
    <dbReference type="NCBI Taxonomy" id="346911"/>
    <lineage>
        <taxon>Bacteria</taxon>
        <taxon>Pseudomonadati</taxon>
        <taxon>Pseudomonadota</taxon>
        <taxon>Alphaproteobacteria</taxon>
        <taxon>Hyphomicrobiales</taxon>
        <taxon>Xanthobacteraceae</taxon>
        <taxon>Labrys</taxon>
    </lineage>
</organism>
<dbReference type="SMART" id="SM00421">
    <property type="entry name" value="HTH_LUXR"/>
    <property type="match status" value="1"/>
</dbReference>
<accession>A0A2S9Q516</accession>
<dbReference type="Gene3D" id="3.40.50.2300">
    <property type="match status" value="1"/>
</dbReference>
<reference evidence="5 6" key="1">
    <citation type="submission" date="2018-02" db="EMBL/GenBank/DDBJ databases">
        <title>Whole genome sequencing of endophytic bacterium.</title>
        <authorList>
            <person name="Eedara R."/>
            <person name="Podile A.R."/>
        </authorList>
    </citation>
    <scope>NUCLEOTIDE SEQUENCE [LARGE SCALE GENOMIC DNA]</scope>
    <source>
        <strain evidence="5 6">RP1T</strain>
    </source>
</reference>
<dbReference type="InterPro" id="IPR011006">
    <property type="entry name" value="CheY-like_superfamily"/>
</dbReference>
<dbReference type="PANTHER" id="PTHR45566">
    <property type="entry name" value="HTH-TYPE TRANSCRIPTIONAL REGULATOR YHJB-RELATED"/>
    <property type="match status" value="1"/>
</dbReference>
<comment type="caution">
    <text evidence="2">Lacks conserved residue(s) required for the propagation of feature annotation.</text>
</comment>
<dbReference type="SUPFAM" id="SSF46894">
    <property type="entry name" value="C-terminal effector domain of the bipartite response regulators"/>
    <property type="match status" value="1"/>
</dbReference>
<proteinExistence type="predicted"/>
<evidence type="ECO:0000256" key="2">
    <source>
        <dbReference type="PROSITE-ProRule" id="PRU00169"/>
    </source>
</evidence>
<feature type="domain" description="Response regulatory" evidence="4">
    <location>
        <begin position="9"/>
        <end position="125"/>
    </location>
</feature>
<name>A0A2S9Q516_9HYPH</name>
<dbReference type="CDD" id="cd06170">
    <property type="entry name" value="LuxR_C_like"/>
    <property type="match status" value="1"/>
</dbReference>
<dbReference type="InterPro" id="IPR051015">
    <property type="entry name" value="EvgA-like"/>
</dbReference>
<dbReference type="GO" id="GO:0003677">
    <property type="term" value="F:DNA binding"/>
    <property type="evidence" value="ECO:0007669"/>
    <property type="project" value="UniProtKB-KW"/>
</dbReference>
<dbReference type="PROSITE" id="PS00622">
    <property type="entry name" value="HTH_LUXR_1"/>
    <property type="match status" value="1"/>
</dbReference>
<comment type="caution">
    <text evidence="5">The sequence shown here is derived from an EMBL/GenBank/DDBJ whole genome shotgun (WGS) entry which is preliminary data.</text>
</comment>
<dbReference type="SUPFAM" id="SSF52172">
    <property type="entry name" value="CheY-like"/>
    <property type="match status" value="1"/>
</dbReference>
<evidence type="ECO:0000313" key="5">
    <source>
        <dbReference type="EMBL" id="PRH84425.1"/>
    </source>
</evidence>
<feature type="domain" description="HTH luxR-type" evidence="3">
    <location>
        <begin position="151"/>
        <end position="216"/>
    </location>
</feature>
<keyword evidence="6" id="KW-1185">Reference proteome</keyword>
<keyword evidence="1" id="KW-0238">DNA-binding</keyword>
<dbReference type="InterPro" id="IPR001789">
    <property type="entry name" value="Sig_transdc_resp-reg_receiver"/>
</dbReference>
<dbReference type="Proteomes" id="UP000237682">
    <property type="component" value="Unassembled WGS sequence"/>
</dbReference>
<dbReference type="InterPro" id="IPR016032">
    <property type="entry name" value="Sig_transdc_resp-reg_C-effctor"/>
</dbReference>
<dbReference type="Pfam" id="PF00196">
    <property type="entry name" value="GerE"/>
    <property type="match status" value="1"/>
</dbReference>
<protein>
    <recommendedName>
        <fullName evidence="7">DNA-binding response regulator</fullName>
    </recommendedName>
</protein>
<dbReference type="PROSITE" id="PS50043">
    <property type="entry name" value="HTH_LUXR_2"/>
    <property type="match status" value="1"/>
</dbReference>
<gene>
    <name evidence="5" type="ORF">C5L14_26600</name>
</gene>
<dbReference type="GO" id="GO:0006355">
    <property type="term" value="P:regulation of DNA-templated transcription"/>
    <property type="evidence" value="ECO:0007669"/>
    <property type="project" value="InterPro"/>
</dbReference>
<dbReference type="GO" id="GO:0000160">
    <property type="term" value="P:phosphorelay signal transduction system"/>
    <property type="evidence" value="ECO:0007669"/>
    <property type="project" value="InterPro"/>
</dbReference>
<evidence type="ECO:0008006" key="7">
    <source>
        <dbReference type="Google" id="ProtNLM"/>
    </source>
</evidence>
<evidence type="ECO:0000313" key="6">
    <source>
        <dbReference type="Proteomes" id="UP000237682"/>
    </source>
</evidence>
<dbReference type="PRINTS" id="PR00038">
    <property type="entry name" value="HTHLUXR"/>
</dbReference>
<dbReference type="AlphaFoldDB" id="A0A2S9Q516"/>
<dbReference type="OrthoDB" id="7272316at2"/>
<evidence type="ECO:0000259" key="3">
    <source>
        <dbReference type="PROSITE" id="PS50043"/>
    </source>
</evidence>
<dbReference type="PANTHER" id="PTHR45566:SF1">
    <property type="entry name" value="HTH-TYPE TRANSCRIPTIONAL REGULATOR YHJB-RELATED"/>
    <property type="match status" value="1"/>
</dbReference>
<sequence length="240" mass="25883">MVVSSPPGQIAIVNNKTLQRDCLSRVLAVEFPERKILPFARLDEWNAAADKHEEVSLVIICEGEAPSDLSSLAAATAHTPPAAIIILSDSEDPASIFRALDLGVKGYIPSTLGAEVAIEATRLVIAGGVFVPAASLIRAASEPSLARQEQPGRNYPRISPRQLSIIAAVSRGKSNAAIAMELNLRESTVKVHIRNIMKKLKVKSRTAIAHKSREILRAEGYELHNAADMQRLSLDIARSS</sequence>
<dbReference type="InterPro" id="IPR000792">
    <property type="entry name" value="Tscrpt_reg_LuxR_C"/>
</dbReference>